<proteinExistence type="predicted"/>
<evidence type="ECO:0000313" key="3">
    <source>
        <dbReference type="Proteomes" id="UP000554482"/>
    </source>
</evidence>
<reference evidence="2 3" key="1">
    <citation type="submission" date="2020-06" db="EMBL/GenBank/DDBJ databases">
        <title>Transcriptomic and genomic resources for Thalictrum thalictroides and T. hernandezii: Facilitating candidate gene discovery in an emerging model plant lineage.</title>
        <authorList>
            <person name="Arias T."/>
            <person name="Riano-Pachon D.M."/>
            <person name="Di Stilio V.S."/>
        </authorList>
    </citation>
    <scope>NUCLEOTIDE SEQUENCE [LARGE SCALE GENOMIC DNA]</scope>
    <source>
        <strain evidence="3">cv. WT478/WT964</strain>
        <tissue evidence="2">Leaves</tissue>
    </source>
</reference>
<evidence type="ECO:0000256" key="1">
    <source>
        <dbReference type="SAM" id="MobiDB-lite"/>
    </source>
</evidence>
<sequence>MFFDSPHETPYVPPPTLPTTQIHEADLELQLVCELLSKPSVSKFLLDHGVLNQDLFKANQFLDMTDPNHRNNQRSPNSVLNGNFEIDPDNDHENPVLIHQLAQAAALADLDPSFTTFHPSAGFEVRGASQQVSERNHAESFQTHNSALLPYELAIGIQSILCPVVIPMTDVNKSIVMHIFPPAITAVDNDIIMSHILLDE</sequence>
<organism evidence="2 3">
    <name type="scientific">Thalictrum thalictroides</name>
    <name type="common">Rue-anemone</name>
    <name type="synonym">Anemone thalictroides</name>
    <dbReference type="NCBI Taxonomy" id="46969"/>
    <lineage>
        <taxon>Eukaryota</taxon>
        <taxon>Viridiplantae</taxon>
        <taxon>Streptophyta</taxon>
        <taxon>Embryophyta</taxon>
        <taxon>Tracheophyta</taxon>
        <taxon>Spermatophyta</taxon>
        <taxon>Magnoliopsida</taxon>
        <taxon>Ranunculales</taxon>
        <taxon>Ranunculaceae</taxon>
        <taxon>Thalictroideae</taxon>
        <taxon>Thalictrum</taxon>
    </lineage>
</organism>
<dbReference type="AlphaFoldDB" id="A0A7J6V9A7"/>
<feature type="non-terminal residue" evidence="2">
    <location>
        <position position="1"/>
    </location>
</feature>
<comment type="caution">
    <text evidence="2">The sequence shown here is derived from an EMBL/GenBank/DDBJ whole genome shotgun (WGS) entry which is preliminary data.</text>
</comment>
<gene>
    <name evidence="2" type="ORF">FRX31_029051</name>
</gene>
<keyword evidence="3" id="KW-1185">Reference proteome</keyword>
<dbReference type="Proteomes" id="UP000554482">
    <property type="component" value="Unassembled WGS sequence"/>
</dbReference>
<feature type="region of interest" description="Disordered" evidence="1">
    <location>
        <begin position="67"/>
        <end position="86"/>
    </location>
</feature>
<protein>
    <submittedName>
        <fullName evidence="2">Uncharacterized protein</fullName>
    </submittedName>
</protein>
<dbReference type="EMBL" id="JABWDY010036270">
    <property type="protein sequence ID" value="KAF5181357.1"/>
    <property type="molecule type" value="Genomic_DNA"/>
</dbReference>
<evidence type="ECO:0000313" key="2">
    <source>
        <dbReference type="EMBL" id="KAF5181357.1"/>
    </source>
</evidence>
<accession>A0A7J6V9A7</accession>
<name>A0A7J6V9A7_THATH</name>